<keyword evidence="7 9" id="KW-0704">Schiff base</keyword>
<keyword evidence="4 9" id="KW-0068">Autocatalytic cleavage</keyword>
<dbReference type="Gene3D" id="2.40.40.20">
    <property type="match status" value="1"/>
</dbReference>
<keyword evidence="1 9" id="KW-0963">Cytoplasm</keyword>
<keyword evidence="11" id="KW-1185">Reference proteome</keyword>
<evidence type="ECO:0000256" key="2">
    <source>
        <dbReference type="ARBA" id="ARBA00022655"/>
    </source>
</evidence>
<organism evidence="10 11">
    <name type="scientific">Sandarakinorhabdus glacialis</name>
    <dbReference type="NCBI Taxonomy" id="1614636"/>
    <lineage>
        <taxon>Bacteria</taxon>
        <taxon>Pseudomonadati</taxon>
        <taxon>Pseudomonadota</taxon>
        <taxon>Alphaproteobacteria</taxon>
        <taxon>Sphingomonadales</taxon>
        <taxon>Sphingosinicellaceae</taxon>
        <taxon>Sandarakinorhabdus</taxon>
    </lineage>
</organism>
<comment type="subunit">
    <text evidence="9">Heterooctamer of four alpha and four beta subunits.</text>
</comment>
<proteinExistence type="inferred from homology"/>
<evidence type="ECO:0000256" key="6">
    <source>
        <dbReference type="ARBA" id="ARBA00023239"/>
    </source>
</evidence>
<dbReference type="AlphaFoldDB" id="A0A916ZLG7"/>
<keyword evidence="2 9" id="KW-0566">Pantothenate biosynthesis</keyword>
<comment type="subcellular location">
    <subcellularLocation>
        <location evidence="9">Cytoplasm</location>
    </subcellularLocation>
</comment>
<feature type="binding site" evidence="9">
    <location>
        <position position="56"/>
    </location>
    <ligand>
        <name>substrate</name>
    </ligand>
</feature>
<comment type="caution">
    <text evidence="10">The sequence shown here is derived from an EMBL/GenBank/DDBJ whole genome shotgun (WGS) entry which is preliminary data.</text>
</comment>
<dbReference type="Pfam" id="PF02261">
    <property type="entry name" value="Asp_decarbox"/>
    <property type="match status" value="1"/>
</dbReference>
<dbReference type="SUPFAM" id="SSF50692">
    <property type="entry name" value="ADC-like"/>
    <property type="match status" value="1"/>
</dbReference>
<evidence type="ECO:0000313" key="11">
    <source>
        <dbReference type="Proteomes" id="UP000635071"/>
    </source>
</evidence>
<dbReference type="GO" id="GO:0006523">
    <property type="term" value="P:alanine biosynthetic process"/>
    <property type="evidence" value="ECO:0007669"/>
    <property type="project" value="InterPro"/>
</dbReference>
<accession>A0A916ZLG7</accession>
<dbReference type="PANTHER" id="PTHR21012">
    <property type="entry name" value="ASPARTATE 1-DECARBOXYLASE"/>
    <property type="match status" value="1"/>
</dbReference>
<evidence type="ECO:0000256" key="4">
    <source>
        <dbReference type="ARBA" id="ARBA00022813"/>
    </source>
</evidence>
<protein>
    <recommendedName>
        <fullName evidence="9">Aspartate 1-decarboxylase</fullName>
        <ecNumber evidence="9">4.1.1.11</ecNumber>
    </recommendedName>
    <alternativeName>
        <fullName evidence="9">Aspartate alpha-decarboxylase</fullName>
    </alternativeName>
    <component>
        <recommendedName>
            <fullName evidence="9">Aspartate 1-decarboxylase beta chain</fullName>
        </recommendedName>
    </component>
    <component>
        <recommendedName>
            <fullName evidence="9">Aspartate 1-decarboxylase alpha chain</fullName>
        </recommendedName>
    </component>
</protein>
<dbReference type="InterPro" id="IPR003190">
    <property type="entry name" value="Asp_decarbox"/>
</dbReference>
<reference evidence="10" key="2">
    <citation type="submission" date="2020-09" db="EMBL/GenBank/DDBJ databases">
        <authorList>
            <person name="Sun Q."/>
            <person name="Zhou Y."/>
        </authorList>
    </citation>
    <scope>NUCLEOTIDE SEQUENCE</scope>
    <source>
        <strain evidence="10">CGMCC 1.15519</strain>
    </source>
</reference>
<evidence type="ECO:0000256" key="1">
    <source>
        <dbReference type="ARBA" id="ARBA00022490"/>
    </source>
</evidence>
<dbReference type="RefSeq" id="WP_188761555.1">
    <property type="nucleotide sequence ID" value="NZ_BMJM01000002.1"/>
</dbReference>
<dbReference type="InterPro" id="IPR009010">
    <property type="entry name" value="Asp_de-COase-like_dom_sf"/>
</dbReference>
<sequence length="121" mass="13054">MRWLLRSKIHNAYVTEANLAYIGSITIDQDLLDQVGLWAGERVLVVSNTSGSRLETYVISGPRGSGAIAMNGAAAHLIARGEQIIIMGFELSAAPIEPSVILVDEANRFVRFLGETANTVL</sequence>
<feature type="modified residue" description="Pyruvic acid (Ser)" evidence="9">
    <location>
        <position position="24"/>
    </location>
</feature>
<keyword evidence="5 9" id="KW-0865">Zymogen</keyword>
<comment type="similarity">
    <text evidence="9">Belongs to the PanD family.</text>
</comment>
<feature type="chain" id="PRO_5038179047" description="Aspartate 1-decarboxylase beta chain" evidence="9">
    <location>
        <begin position="1"/>
        <end position="23"/>
    </location>
</feature>
<dbReference type="GO" id="GO:0004068">
    <property type="term" value="F:aspartate 1-decarboxylase activity"/>
    <property type="evidence" value="ECO:0007669"/>
    <property type="project" value="UniProtKB-UniRule"/>
</dbReference>
<gene>
    <name evidence="9 10" type="primary">panD</name>
    <name evidence="10" type="ORF">GCM10011529_07150</name>
</gene>
<comment type="PTM">
    <text evidence="9">Is synthesized initially as an inactive proenzyme, which is activated by self-cleavage at a specific serine bond to produce a beta-subunit with a hydroxyl group at its C-terminus and an alpha-subunit with a pyruvoyl group at its N-terminus.</text>
</comment>
<feature type="binding site" evidence="9">
    <location>
        <begin position="72"/>
        <end position="74"/>
    </location>
    <ligand>
        <name>substrate</name>
    </ligand>
</feature>
<name>A0A916ZLG7_9SPHN</name>
<evidence type="ECO:0000256" key="7">
    <source>
        <dbReference type="ARBA" id="ARBA00023270"/>
    </source>
</evidence>
<dbReference type="CDD" id="cd06919">
    <property type="entry name" value="Asp_decarbox"/>
    <property type="match status" value="1"/>
</dbReference>
<dbReference type="NCBIfam" id="TIGR00223">
    <property type="entry name" value="panD"/>
    <property type="match status" value="1"/>
</dbReference>
<feature type="active site" description="Proton donor" evidence="9">
    <location>
        <position position="57"/>
    </location>
</feature>
<evidence type="ECO:0000313" key="10">
    <source>
        <dbReference type="EMBL" id="GGE03262.1"/>
    </source>
</evidence>
<evidence type="ECO:0000256" key="5">
    <source>
        <dbReference type="ARBA" id="ARBA00023145"/>
    </source>
</evidence>
<dbReference type="PANTHER" id="PTHR21012:SF0">
    <property type="entry name" value="ASPARTATE 1-DECARBOXYLASE"/>
    <property type="match status" value="1"/>
</dbReference>
<dbReference type="HAMAP" id="MF_00446">
    <property type="entry name" value="PanD"/>
    <property type="match status" value="1"/>
</dbReference>
<comment type="pathway">
    <text evidence="9">Cofactor biosynthesis; (R)-pantothenate biosynthesis; beta-alanine from L-aspartate: step 1/1.</text>
</comment>
<evidence type="ECO:0000256" key="8">
    <source>
        <dbReference type="ARBA" id="ARBA00023317"/>
    </source>
</evidence>
<feature type="chain" id="PRO_5038179048" description="Aspartate 1-decarboxylase alpha chain" evidence="9">
    <location>
        <begin position="24"/>
        <end position="121"/>
    </location>
</feature>
<keyword evidence="8 9" id="KW-0670">Pyruvate</keyword>
<dbReference type="GO" id="GO:0015940">
    <property type="term" value="P:pantothenate biosynthetic process"/>
    <property type="evidence" value="ECO:0007669"/>
    <property type="project" value="UniProtKB-UniRule"/>
</dbReference>
<evidence type="ECO:0000256" key="9">
    <source>
        <dbReference type="HAMAP-Rule" id="MF_00446"/>
    </source>
</evidence>
<reference evidence="10" key="1">
    <citation type="journal article" date="2014" name="Int. J. Syst. Evol. Microbiol.">
        <title>Complete genome sequence of Corynebacterium casei LMG S-19264T (=DSM 44701T), isolated from a smear-ripened cheese.</title>
        <authorList>
            <consortium name="US DOE Joint Genome Institute (JGI-PGF)"/>
            <person name="Walter F."/>
            <person name="Albersmeier A."/>
            <person name="Kalinowski J."/>
            <person name="Ruckert C."/>
        </authorList>
    </citation>
    <scope>NUCLEOTIDE SEQUENCE</scope>
    <source>
        <strain evidence="10">CGMCC 1.15519</strain>
    </source>
</reference>
<dbReference type="GO" id="GO:0005829">
    <property type="term" value="C:cytosol"/>
    <property type="evidence" value="ECO:0007669"/>
    <property type="project" value="TreeGrafter"/>
</dbReference>
<comment type="function">
    <text evidence="9">Catalyzes the pyruvoyl-dependent decarboxylation of aspartate to produce beta-alanine.</text>
</comment>
<evidence type="ECO:0000256" key="3">
    <source>
        <dbReference type="ARBA" id="ARBA00022793"/>
    </source>
</evidence>
<keyword evidence="6 9" id="KW-0456">Lyase</keyword>
<feature type="active site" description="Schiff-base intermediate with substrate; via pyruvic acid" evidence="9">
    <location>
        <position position="24"/>
    </location>
</feature>
<dbReference type="Proteomes" id="UP000635071">
    <property type="component" value="Unassembled WGS sequence"/>
</dbReference>
<comment type="cofactor">
    <cofactor evidence="9">
        <name>pyruvate</name>
        <dbReference type="ChEBI" id="CHEBI:15361"/>
    </cofactor>
    <text evidence="9">Binds 1 pyruvoyl group covalently per subunit.</text>
</comment>
<keyword evidence="3 9" id="KW-0210">Decarboxylase</keyword>
<dbReference type="EC" id="4.1.1.11" evidence="9"/>
<comment type="catalytic activity">
    <reaction evidence="9">
        <text>L-aspartate + H(+) = beta-alanine + CO2</text>
        <dbReference type="Rhea" id="RHEA:19497"/>
        <dbReference type="ChEBI" id="CHEBI:15378"/>
        <dbReference type="ChEBI" id="CHEBI:16526"/>
        <dbReference type="ChEBI" id="CHEBI:29991"/>
        <dbReference type="ChEBI" id="CHEBI:57966"/>
        <dbReference type="EC" id="4.1.1.11"/>
    </reaction>
</comment>
<dbReference type="EMBL" id="BMJM01000002">
    <property type="protein sequence ID" value="GGE03262.1"/>
    <property type="molecule type" value="Genomic_DNA"/>
</dbReference>